<dbReference type="EMBL" id="KQ459562">
    <property type="protein sequence ID" value="KPI99885.1"/>
    <property type="molecule type" value="Genomic_DNA"/>
</dbReference>
<dbReference type="Pfam" id="PF04615">
    <property type="entry name" value="Utp14"/>
    <property type="match status" value="1"/>
</dbReference>
<evidence type="ECO:0000256" key="1">
    <source>
        <dbReference type="ARBA" id="ARBA00004604"/>
    </source>
</evidence>
<dbReference type="PANTHER" id="PTHR14150">
    <property type="entry name" value="U3 SMALL NUCLEOLAR RNA-ASSOCIATED PROTEIN 14"/>
    <property type="match status" value="1"/>
</dbReference>
<protein>
    <submittedName>
        <fullName evidence="6">U3 small nucleolar RNA-associated protein 14-like A</fullName>
    </submittedName>
</protein>
<feature type="compositionally biased region" description="Polar residues" evidence="5">
    <location>
        <begin position="373"/>
        <end position="386"/>
    </location>
</feature>
<feature type="compositionally biased region" description="Acidic residues" evidence="5">
    <location>
        <begin position="157"/>
        <end position="174"/>
    </location>
</feature>
<feature type="compositionally biased region" description="Basic and acidic residues" evidence="5">
    <location>
        <begin position="418"/>
        <end position="429"/>
    </location>
</feature>
<accession>A0A194Q8Z0</accession>
<evidence type="ECO:0000256" key="2">
    <source>
        <dbReference type="ARBA" id="ARBA00007774"/>
    </source>
</evidence>
<keyword evidence="3" id="KW-0597">Phosphoprotein</keyword>
<dbReference type="GO" id="GO:0006364">
    <property type="term" value="P:rRNA processing"/>
    <property type="evidence" value="ECO:0007669"/>
    <property type="project" value="InterPro"/>
</dbReference>
<evidence type="ECO:0000313" key="6">
    <source>
        <dbReference type="EMBL" id="KPI99885.1"/>
    </source>
</evidence>
<sequence>MEEIEDVDFVSSEHDRLLNAVTKLDKTQHITEPTRNEPTNTNSEFNLIKRSNKLNLKNVAKVLENKAHHVKISKKLKESQNSSKILPKPIEKPEAERIKRSTGYQHTKHKIGRWDPVVARNRTVNFVSFPLKRVSSKLQPTHEFLSKLKLKSPLERELDEVDPPIPEVPDEEEKPEYPMSYEEMLEHRRQLAKLRAQQSYKAAKAKRQSKIKSKKYHRILKKDKLKQQLKEFEELQSKDPEEALKKLESLEKARALERHTLRHKNTGKWAKSKLIRAKYDKEVRQQLAEQLAVSKSLTHKTVDAASSDDDDDTKQENPDLKLLQDPTNPWMMKRSDKDNVDSEFDFGYKKYLKDKMLKRKELSDSESEDEKAGSSTKSNNAMNILKKSVNTLSENVYETHDKTAINKANEQPKRKKSKLSEKKLSNKEDKVGANTKIVATISNWSVEPVNIDQGNASEDISNIFESFENKLADKVTKKLNKLKKDLDKTKTKPKLQNKKETLKPKKEYGVEYYEFKKQNEKPIIDEPLLETTGKTNDVETETKSLTKILTTETQENPNANIDPSRFIVVKPKYLNTALPKDVNEYDELDDDEQVVPKIDIEEVFEEDDVVDSFRQEKEDEINKDKPQDIDLSLPGWGQWGGKGVKAPKRRKTRFILKAPPCTPRRDENKGDIIIKEYKDPKLAVHKVSDVPFPFKSIKDYEASLRVPLGNTFITEKAHKKLIQPNVLTKAGTIIQPMDEDELLIRKHQQFNNDPIIKLLGQK</sequence>
<proteinExistence type="inferred from homology"/>
<dbReference type="InterPro" id="IPR006709">
    <property type="entry name" value="SSU_processome_Utp14"/>
</dbReference>
<feature type="region of interest" description="Disordered" evidence="5">
    <location>
        <begin position="357"/>
        <end position="386"/>
    </location>
</feature>
<name>A0A194Q8Z0_PAPXU</name>
<reference evidence="6 7" key="1">
    <citation type="journal article" date="2015" name="Nat. Commun.">
        <title>Outbred genome sequencing and CRISPR/Cas9 gene editing in butterflies.</title>
        <authorList>
            <person name="Li X."/>
            <person name="Fan D."/>
            <person name="Zhang W."/>
            <person name="Liu G."/>
            <person name="Zhang L."/>
            <person name="Zhao L."/>
            <person name="Fang X."/>
            <person name="Chen L."/>
            <person name="Dong Y."/>
            <person name="Chen Y."/>
            <person name="Ding Y."/>
            <person name="Zhao R."/>
            <person name="Feng M."/>
            <person name="Zhu Y."/>
            <person name="Feng Y."/>
            <person name="Jiang X."/>
            <person name="Zhu D."/>
            <person name="Xiang H."/>
            <person name="Feng X."/>
            <person name="Li S."/>
            <person name="Wang J."/>
            <person name="Zhang G."/>
            <person name="Kronforst M.R."/>
            <person name="Wang W."/>
        </authorList>
    </citation>
    <scope>NUCLEOTIDE SEQUENCE [LARGE SCALE GENOMIC DNA]</scope>
    <source>
        <strain evidence="6">Ya'a_city_454_Px</strain>
        <tissue evidence="6">Whole body</tissue>
    </source>
</reference>
<evidence type="ECO:0000256" key="3">
    <source>
        <dbReference type="ARBA" id="ARBA00022553"/>
    </source>
</evidence>
<dbReference type="AlphaFoldDB" id="A0A194Q8Z0"/>
<dbReference type="PANTHER" id="PTHR14150:SF12">
    <property type="entry name" value="U3 SMALL NUCLEOLAR RNA-ASSOCIATED PROTEIN 14 HOMOLOG A"/>
    <property type="match status" value="1"/>
</dbReference>
<feature type="region of interest" description="Disordered" evidence="5">
    <location>
        <begin position="400"/>
        <end position="429"/>
    </location>
</feature>
<comment type="similarity">
    <text evidence="2">Belongs to the UTP14 family.</text>
</comment>
<evidence type="ECO:0000256" key="4">
    <source>
        <dbReference type="ARBA" id="ARBA00023242"/>
    </source>
</evidence>
<dbReference type="STRING" id="66420.A0A194Q8Z0"/>
<comment type="subcellular location">
    <subcellularLocation>
        <location evidence="1">Nucleus</location>
        <location evidence="1">Nucleolus</location>
    </subcellularLocation>
</comment>
<dbReference type="GO" id="GO:0032040">
    <property type="term" value="C:small-subunit processome"/>
    <property type="evidence" value="ECO:0007669"/>
    <property type="project" value="InterPro"/>
</dbReference>
<dbReference type="Proteomes" id="UP000053268">
    <property type="component" value="Unassembled WGS sequence"/>
</dbReference>
<feature type="region of interest" description="Disordered" evidence="5">
    <location>
        <begin position="293"/>
        <end position="341"/>
    </location>
</feature>
<feature type="region of interest" description="Disordered" evidence="5">
    <location>
        <begin position="156"/>
        <end position="177"/>
    </location>
</feature>
<gene>
    <name evidence="6" type="ORF">RR46_04859</name>
</gene>
<keyword evidence="7" id="KW-1185">Reference proteome</keyword>
<keyword evidence="4" id="KW-0539">Nucleus</keyword>
<evidence type="ECO:0000313" key="7">
    <source>
        <dbReference type="Proteomes" id="UP000053268"/>
    </source>
</evidence>
<evidence type="ECO:0000256" key="5">
    <source>
        <dbReference type="SAM" id="MobiDB-lite"/>
    </source>
</evidence>
<organism evidence="6 7">
    <name type="scientific">Papilio xuthus</name>
    <name type="common">Asian swallowtail butterfly</name>
    <dbReference type="NCBI Taxonomy" id="66420"/>
    <lineage>
        <taxon>Eukaryota</taxon>
        <taxon>Metazoa</taxon>
        <taxon>Ecdysozoa</taxon>
        <taxon>Arthropoda</taxon>
        <taxon>Hexapoda</taxon>
        <taxon>Insecta</taxon>
        <taxon>Pterygota</taxon>
        <taxon>Neoptera</taxon>
        <taxon>Endopterygota</taxon>
        <taxon>Lepidoptera</taxon>
        <taxon>Glossata</taxon>
        <taxon>Ditrysia</taxon>
        <taxon>Papilionoidea</taxon>
        <taxon>Papilionidae</taxon>
        <taxon>Papilioninae</taxon>
        <taxon>Papilio</taxon>
    </lineage>
</organism>